<dbReference type="EMBL" id="CP038865">
    <property type="protein sequence ID" value="QCA29249.1"/>
    <property type="molecule type" value="Genomic_DNA"/>
</dbReference>
<evidence type="ECO:0000256" key="6">
    <source>
        <dbReference type="SAM" id="Phobius"/>
    </source>
</evidence>
<feature type="transmembrane region" description="Helical" evidence="6">
    <location>
        <begin position="20"/>
        <end position="41"/>
    </location>
</feature>
<evidence type="ECO:0000256" key="2">
    <source>
        <dbReference type="ARBA" id="ARBA00022692"/>
    </source>
</evidence>
<evidence type="ECO:0000313" key="10">
    <source>
        <dbReference type="Proteomes" id="UP000297725"/>
    </source>
</evidence>
<evidence type="ECO:0000256" key="5">
    <source>
        <dbReference type="ARBA" id="ARBA00023600"/>
    </source>
</evidence>
<comment type="subcellular location">
    <subcellularLocation>
        <location evidence="1">Membrane</location>
        <topology evidence="1">Multi-pass membrane protein</topology>
    </subcellularLocation>
</comment>
<keyword evidence="9" id="KW-1185">Reference proteome</keyword>
<feature type="transmembrane region" description="Helical" evidence="6">
    <location>
        <begin position="53"/>
        <end position="73"/>
    </location>
</feature>
<evidence type="ECO:0000256" key="1">
    <source>
        <dbReference type="ARBA" id="ARBA00004141"/>
    </source>
</evidence>
<evidence type="ECO:0000313" key="8">
    <source>
        <dbReference type="EMBL" id="TFZ43239.1"/>
    </source>
</evidence>
<dbReference type="NCBIfam" id="TIGR01593">
    <property type="entry name" value="holin_tox_secr"/>
    <property type="match status" value="1"/>
</dbReference>
<evidence type="ECO:0000256" key="4">
    <source>
        <dbReference type="ARBA" id="ARBA00023136"/>
    </source>
</evidence>
<dbReference type="EMBL" id="SRHU01000003">
    <property type="protein sequence ID" value="TFZ43239.1"/>
    <property type="molecule type" value="Genomic_DNA"/>
</dbReference>
<dbReference type="Pfam" id="PF05105">
    <property type="entry name" value="Phage_holin_4_1"/>
    <property type="match status" value="1"/>
</dbReference>
<sequence>MLECSLNFLHLIFGHSLDYLLLLSGFMLQHLFTCFVSQLEAQTFSIKQAKNILLQKITIFVIISLAHGIDYLLGKNDLLRNTTICFYIAHEAIQTLENATHLHVLIPIKLKEAIKHLLKLQEDESND</sequence>
<reference evidence="7 9" key="2">
    <citation type="journal article" date="2020" name="Int. J. Syst. Evol. Microbiol.">
        <title>Vagococcus xieshaowenii sp. nov., isolated from snow finch (Montifringilla taczanowskii) cloacal content.</title>
        <authorList>
            <person name="Ge Y."/>
            <person name="Yang J."/>
            <person name="Lai X.H."/>
            <person name="Zhang G."/>
            <person name="Jin D."/>
            <person name="Lu S."/>
            <person name="Wang B."/>
            <person name="Huang Y."/>
            <person name="Huang Y."/>
            <person name="Ren Z."/>
            <person name="Zhang X."/>
            <person name="Xu J."/>
        </authorList>
    </citation>
    <scope>NUCLEOTIDE SEQUENCE [LARGE SCALE GENOMIC DNA]</scope>
    <source>
        <strain evidence="9">personal::cf-49</strain>
        <strain evidence="7">Personal::cf-49</strain>
    </source>
</reference>
<dbReference type="GO" id="GO:0016020">
    <property type="term" value="C:membrane"/>
    <property type="evidence" value="ECO:0007669"/>
    <property type="project" value="UniProtKB-SubCell"/>
</dbReference>
<name>A0AAJ5JLQ0_9ENTE</name>
<evidence type="ECO:0000313" key="7">
    <source>
        <dbReference type="EMBL" id="QCA29249.1"/>
    </source>
</evidence>
<dbReference type="Proteomes" id="UP000297725">
    <property type="component" value="Unassembled WGS sequence"/>
</dbReference>
<proteinExistence type="inferred from homology"/>
<protein>
    <submittedName>
        <fullName evidence="8">Holin</fullName>
    </submittedName>
</protein>
<keyword evidence="2 6" id="KW-0812">Transmembrane</keyword>
<accession>A0AAJ5JLQ0</accession>
<evidence type="ECO:0000256" key="3">
    <source>
        <dbReference type="ARBA" id="ARBA00022989"/>
    </source>
</evidence>
<comment type="similarity">
    <text evidence="5">Belongs to the bacteriophage holin family. Cp-1 holin subfamily.</text>
</comment>
<organism evidence="8 10">
    <name type="scientific">Vagococcus xieshaowenii</name>
    <dbReference type="NCBI Taxonomy" id="2562451"/>
    <lineage>
        <taxon>Bacteria</taxon>
        <taxon>Bacillati</taxon>
        <taxon>Bacillota</taxon>
        <taxon>Bacilli</taxon>
        <taxon>Lactobacillales</taxon>
        <taxon>Enterococcaceae</taxon>
        <taxon>Vagococcus</taxon>
    </lineage>
</organism>
<keyword evidence="4 6" id="KW-0472">Membrane</keyword>
<dbReference type="RefSeq" id="WP_135253372.1">
    <property type="nucleotide sequence ID" value="NZ_CP038865.1"/>
</dbReference>
<dbReference type="AlphaFoldDB" id="A0AAJ5JLQ0"/>
<reference evidence="8 10" key="1">
    <citation type="submission" date="2019-03" db="EMBL/GenBank/DDBJ databases">
        <title>Vagococcus sp. was isolated fron gut of Carduelis flavirostris.</title>
        <authorList>
            <person name="Ge Y."/>
        </authorList>
    </citation>
    <scope>NUCLEOTIDE SEQUENCE [LARGE SCALE GENOMIC DNA]</scope>
    <source>
        <strain evidence="8 10">CF-210</strain>
    </source>
</reference>
<keyword evidence="3 6" id="KW-1133">Transmembrane helix</keyword>
<dbReference type="InterPro" id="IPR006480">
    <property type="entry name" value="Phage_holin_4_1"/>
</dbReference>
<evidence type="ECO:0000313" key="9">
    <source>
        <dbReference type="Proteomes" id="UP000296883"/>
    </source>
</evidence>
<dbReference type="Proteomes" id="UP000296883">
    <property type="component" value="Chromosome"/>
</dbReference>
<gene>
    <name evidence="8" type="ORF">E4031_00520</name>
    <name evidence="7" type="ORF">E4Z98_07925</name>
</gene>